<protein>
    <submittedName>
        <fullName evidence="4">Aspartic peptidase domain-containing protein</fullName>
    </submittedName>
</protein>
<dbReference type="InterPro" id="IPR001461">
    <property type="entry name" value="Aspartic_peptidase_A1"/>
</dbReference>
<feature type="signal peptide" evidence="2">
    <location>
        <begin position="1"/>
        <end position="24"/>
    </location>
</feature>
<keyword evidence="5" id="KW-1185">Reference proteome</keyword>
<dbReference type="Pfam" id="PF00026">
    <property type="entry name" value="Asp"/>
    <property type="match status" value="1"/>
</dbReference>
<evidence type="ECO:0000313" key="4">
    <source>
        <dbReference type="EMBL" id="KAF2866246.1"/>
    </source>
</evidence>
<dbReference type="SUPFAM" id="SSF50630">
    <property type="entry name" value="Acid proteases"/>
    <property type="match status" value="1"/>
</dbReference>
<dbReference type="InterPro" id="IPR034164">
    <property type="entry name" value="Pepsin-like_dom"/>
</dbReference>
<dbReference type="InterPro" id="IPR033121">
    <property type="entry name" value="PEPTIDASE_A1"/>
</dbReference>
<evidence type="ECO:0000259" key="3">
    <source>
        <dbReference type="PROSITE" id="PS51767"/>
    </source>
</evidence>
<evidence type="ECO:0000256" key="2">
    <source>
        <dbReference type="SAM" id="SignalP"/>
    </source>
</evidence>
<dbReference type="PROSITE" id="PS51767">
    <property type="entry name" value="PEPTIDASE_A1"/>
    <property type="match status" value="1"/>
</dbReference>
<proteinExistence type="inferred from homology"/>
<dbReference type="OrthoDB" id="15189at2759"/>
<dbReference type="PANTHER" id="PTHR47966:SF47">
    <property type="entry name" value="ENDOPEPTIDASE, PUTATIVE (AFU_ORTHOLOGUE AFUA_3G01220)-RELATED"/>
    <property type="match status" value="1"/>
</dbReference>
<dbReference type="Gene3D" id="2.40.70.10">
    <property type="entry name" value="Acid Proteases"/>
    <property type="match status" value="2"/>
</dbReference>
<comment type="similarity">
    <text evidence="1">Belongs to the peptidase A1 family.</text>
</comment>
<dbReference type="PANTHER" id="PTHR47966">
    <property type="entry name" value="BETA-SITE APP-CLEAVING ENZYME, ISOFORM A-RELATED"/>
    <property type="match status" value="1"/>
</dbReference>
<organism evidence="4 5">
    <name type="scientific">Massariosphaeria phaeospora</name>
    <dbReference type="NCBI Taxonomy" id="100035"/>
    <lineage>
        <taxon>Eukaryota</taxon>
        <taxon>Fungi</taxon>
        <taxon>Dikarya</taxon>
        <taxon>Ascomycota</taxon>
        <taxon>Pezizomycotina</taxon>
        <taxon>Dothideomycetes</taxon>
        <taxon>Pleosporomycetidae</taxon>
        <taxon>Pleosporales</taxon>
        <taxon>Pleosporales incertae sedis</taxon>
        <taxon>Massariosphaeria</taxon>
    </lineage>
</organism>
<comment type="caution">
    <text evidence="4">The sequence shown here is derived from an EMBL/GenBank/DDBJ whole genome shotgun (WGS) entry which is preliminary data.</text>
</comment>
<dbReference type="GO" id="GO:0000324">
    <property type="term" value="C:fungal-type vacuole"/>
    <property type="evidence" value="ECO:0007669"/>
    <property type="project" value="TreeGrafter"/>
</dbReference>
<keyword evidence="2" id="KW-0732">Signal</keyword>
<feature type="chain" id="PRO_5028880780" evidence="2">
    <location>
        <begin position="25"/>
        <end position="385"/>
    </location>
</feature>
<dbReference type="InterPro" id="IPR021109">
    <property type="entry name" value="Peptidase_aspartic_dom_sf"/>
</dbReference>
<feature type="domain" description="Peptidase A1" evidence="3">
    <location>
        <begin position="63"/>
        <end position="380"/>
    </location>
</feature>
<dbReference type="Proteomes" id="UP000481861">
    <property type="component" value="Unassembled WGS sequence"/>
</dbReference>
<dbReference type="CDD" id="cd05471">
    <property type="entry name" value="pepsin_like"/>
    <property type="match status" value="1"/>
</dbReference>
<dbReference type="EMBL" id="JAADJZ010000028">
    <property type="protein sequence ID" value="KAF2866246.1"/>
    <property type="molecule type" value="Genomic_DNA"/>
</dbReference>
<evidence type="ECO:0000256" key="1">
    <source>
        <dbReference type="ARBA" id="ARBA00007447"/>
    </source>
</evidence>
<dbReference type="GO" id="GO:0004190">
    <property type="term" value="F:aspartic-type endopeptidase activity"/>
    <property type="evidence" value="ECO:0007669"/>
    <property type="project" value="InterPro"/>
</dbReference>
<dbReference type="AlphaFoldDB" id="A0A7C8I0Z0"/>
<reference evidence="4 5" key="1">
    <citation type="submission" date="2020-01" db="EMBL/GenBank/DDBJ databases">
        <authorList>
            <consortium name="DOE Joint Genome Institute"/>
            <person name="Haridas S."/>
            <person name="Albert R."/>
            <person name="Binder M."/>
            <person name="Bloem J."/>
            <person name="Labutti K."/>
            <person name="Salamov A."/>
            <person name="Andreopoulos B."/>
            <person name="Baker S.E."/>
            <person name="Barry K."/>
            <person name="Bills G."/>
            <person name="Bluhm B.H."/>
            <person name="Cannon C."/>
            <person name="Castanera R."/>
            <person name="Culley D.E."/>
            <person name="Daum C."/>
            <person name="Ezra D."/>
            <person name="Gonzalez J.B."/>
            <person name="Henrissat B."/>
            <person name="Kuo A."/>
            <person name="Liang C."/>
            <person name="Lipzen A."/>
            <person name="Lutzoni F."/>
            <person name="Magnuson J."/>
            <person name="Mondo S."/>
            <person name="Nolan M."/>
            <person name="Ohm R."/>
            <person name="Pangilinan J."/>
            <person name="Park H.-J.H."/>
            <person name="Ramirez L."/>
            <person name="Alfaro M."/>
            <person name="Sun H."/>
            <person name="Tritt A."/>
            <person name="Yoshinaga Y."/>
            <person name="Zwiers L.-H.L."/>
            <person name="Turgeon B.G."/>
            <person name="Goodwin S.B."/>
            <person name="Spatafora J.W."/>
            <person name="Crous P.W."/>
            <person name="Grigoriev I.V."/>
        </authorList>
    </citation>
    <scope>NUCLEOTIDE SEQUENCE [LARGE SCALE GENOMIC DNA]</scope>
    <source>
        <strain evidence="4 5">CBS 611.86</strain>
    </source>
</reference>
<sequence length="385" mass="42713">MLYKINACILTVVGFLVLSGSSAAVPDSCPIVLDLVRIRGTNDGAYGKRDPAAVVENLEQHLVRLGINLNIKGQDYLLNIDTGSLITWVAYNDFTCYDKNMKIQDQDKCHLGPKTFKGTYLSYGPFDQRYGGGEWVSGDLAKETVKLGDKDVENVSIGYGHDLFWVGDHSTVGIFGMTSDPDEPALWLSLCKQHKLPLQFTLAVNREEDGDEHGGSIAFGGTLDGELITPDAWTTVDVAECAVSNWFIEGFKLSFDRAGTVHTEDVNTMAVVDSGDPRIRLPKKTLAAFLAAWSTAPEWAEEINSWAVKCNVKGPDALHFEIGGTKFKVPVRDNIMIQDGDDCFFRLLGINQNEAIILGLPFMRHVVINHDWEKRKMSFKQRVYT</sequence>
<accession>A0A7C8I0Z0</accession>
<name>A0A7C8I0Z0_9PLEO</name>
<gene>
    <name evidence="4" type="ORF">BDV95DRAFT_671903</name>
</gene>
<evidence type="ECO:0000313" key="5">
    <source>
        <dbReference type="Proteomes" id="UP000481861"/>
    </source>
</evidence>
<dbReference type="GO" id="GO:0006508">
    <property type="term" value="P:proteolysis"/>
    <property type="evidence" value="ECO:0007669"/>
    <property type="project" value="InterPro"/>
</dbReference>